<comment type="similarity">
    <text evidence="2">Belongs to the CobB/CobQ family. GatD subfamily.</text>
</comment>
<feature type="domain" description="CobB/CobQ-like glutamine amidotransferase" evidence="3">
    <location>
        <begin position="11"/>
        <end position="217"/>
    </location>
</feature>
<dbReference type="GO" id="GO:0009236">
    <property type="term" value="P:cobalamin biosynthetic process"/>
    <property type="evidence" value="ECO:0007669"/>
    <property type="project" value="InterPro"/>
</dbReference>
<keyword evidence="2" id="KW-0961">Cell wall biogenesis/degradation</keyword>
<keyword evidence="2" id="KW-0573">Peptidoglycan synthesis</keyword>
<evidence type="ECO:0000313" key="4">
    <source>
        <dbReference type="EMBL" id="OGG03741.1"/>
    </source>
</evidence>
<evidence type="ECO:0000313" key="5">
    <source>
        <dbReference type="Proteomes" id="UP000178448"/>
    </source>
</evidence>
<dbReference type="EMBL" id="MFJD01000006">
    <property type="protein sequence ID" value="OGG03741.1"/>
    <property type="molecule type" value="Genomic_DNA"/>
</dbReference>
<dbReference type="GO" id="GO:0140282">
    <property type="term" value="F:carbon-nitrogen ligase activity on lipid II"/>
    <property type="evidence" value="ECO:0007669"/>
    <property type="project" value="UniProtKB-UniRule"/>
</dbReference>
<dbReference type="AlphaFoldDB" id="A0A1F5YU49"/>
<accession>A0A1F5YU49</accession>
<feature type="active site" evidence="2">
    <location>
        <position position="210"/>
    </location>
</feature>
<dbReference type="CDD" id="cd01750">
    <property type="entry name" value="GATase1_CobQ"/>
    <property type="match status" value="1"/>
</dbReference>
<comment type="function">
    <text evidence="2">The lipid II isoglutaminyl synthase complex catalyzes the formation of alpha-D-isoglutamine in the cell wall lipid II stem peptide. The GatD subunit catalyzes the hydrolysis of glutamine to glutamate and ammonia. The resulting ammonia molecule is channeled to the active site of MurT.</text>
</comment>
<protein>
    <recommendedName>
        <fullName evidence="2">Lipid II isoglutaminyl synthase (glutamine-hydrolyzing) subunit GatD</fullName>
        <ecNumber evidence="2">6.3.5.13</ecNumber>
    </recommendedName>
    <alternativeName>
        <fullName evidence="2">Lipid II isoglutaminyl synthase glutaminase subunit</fullName>
        <ecNumber evidence="2">3.5.1.2</ecNumber>
    </alternativeName>
</protein>
<keyword evidence="1 2" id="KW-0315">Glutamine amidotransferase</keyword>
<dbReference type="STRING" id="1798374.A2Z33_04580"/>
<dbReference type="InterPro" id="IPR033949">
    <property type="entry name" value="CobQ_GATase1"/>
</dbReference>
<dbReference type="HAMAP" id="MF_02213">
    <property type="entry name" value="Lipid_II_synth_GatD"/>
    <property type="match status" value="1"/>
</dbReference>
<comment type="catalytic activity">
    <reaction evidence="2">
        <text>beta-D-GlcNAc-(1-&gt;4)-Mur2Ac(oyl-L-Ala-gamma-D-Glu-L-Lys-D-Ala-D-Ala)-di-trans,octa-cis-undecaprenyl diphosphate + L-glutamine + ATP + H2O = beta-D-GlcNAc-(1-&gt;4)-Mur2Ac(oyl-L-Ala-D-isoglutaminyl-L-Lys-D-Ala-D-Ala)-di-trans,octa-cis-undecaprenyl diphosphate + L-glutamate + ADP + phosphate + H(+)</text>
        <dbReference type="Rhea" id="RHEA:57928"/>
        <dbReference type="ChEBI" id="CHEBI:15377"/>
        <dbReference type="ChEBI" id="CHEBI:15378"/>
        <dbReference type="ChEBI" id="CHEBI:29985"/>
        <dbReference type="ChEBI" id="CHEBI:30616"/>
        <dbReference type="ChEBI" id="CHEBI:43474"/>
        <dbReference type="ChEBI" id="CHEBI:58359"/>
        <dbReference type="ChEBI" id="CHEBI:60033"/>
        <dbReference type="ChEBI" id="CHEBI:62233"/>
        <dbReference type="ChEBI" id="CHEBI:456216"/>
        <dbReference type="EC" id="6.3.5.13"/>
    </reaction>
</comment>
<feature type="active site" description="Nucleophile" evidence="2">
    <location>
        <position position="101"/>
    </location>
</feature>
<keyword evidence="2" id="KW-0133">Cell shape</keyword>
<comment type="caution">
    <text evidence="4">The sequence shown here is derived from an EMBL/GenBank/DDBJ whole genome shotgun (WGS) entry which is preliminary data.</text>
</comment>
<comment type="catalytic activity">
    <reaction evidence="2">
        <text>L-glutamine + H2O = L-glutamate + NH4(+)</text>
        <dbReference type="Rhea" id="RHEA:15889"/>
        <dbReference type="ChEBI" id="CHEBI:15377"/>
        <dbReference type="ChEBI" id="CHEBI:28938"/>
        <dbReference type="ChEBI" id="CHEBI:29985"/>
        <dbReference type="ChEBI" id="CHEBI:58359"/>
        <dbReference type="EC" id="3.5.1.2"/>
    </reaction>
</comment>
<dbReference type="GO" id="GO:0008360">
    <property type="term" value="P:regulation of cell shape"/>
    <property type="evidence" value="ECO:0007669"/>
    <property type="project" value="UniProtKB-KW"/>
</dbReference>
<name>A0A1F5YU49_9BACT</name>
<keyword evidence="2" id="KW-0378">Hydrolase</keyword>
<dbReference type="PROSITE" id="PS51274">
    <property type="entry name" value="GATASE_COBBQ"/>
    <property type="match status" value="1"/>
</dbReference>
<feature type="binding site" evidence="2">
    <location>
        <position position="138"/>
    </location>
    <ligand>
        <name>substrate</name>
    </ligand>
</feature>
<keyword evidence="2" id="KW-0436">Ligase</keyword>
<organism evidence="4 5">
    <name type="scientific">Candidatus Gottesmanbacteria bacterium RBG_16_52_11</name>
    <dbReference type="NCBI Taxonomy" id="1798374"/>
    <lineage>
        <taxon>Bacteria</taxon>
        <taxon>Candidatus Gottesmaniibacteriota</taxon>
    </lineage>
</organism>
<dbReference type="GO" id="GO:0009252">
    <property type="term" value="P:peptidoglycan biosynthetic process"/>
    <property type="evidence" value="ECO:0007669"/>
    <property type="project" value="UniProtKB-UniRule"/>
</dbReference>
<sequence length="260" mass="28948">MTGKRNQAMVIGWLYPELMSTYGDRGNVIVLTNRCRWRGIPVRTVPIDFATREPEIRGCDIILGGGAQDRQQGIVISDLRKNKKTVLTELFTQGTPGLFVCGSPQLLGHYYMTADAEKLEGLGIFDMVSRHFGRRRPRCIGNLLADIGNVYRLDGLSYAPTIIGFENHGGRTYLGPGVTPFAKVIRGFGNNGEDGTEGAVYRNCIATYSHGPFLSKNPHIADWLITTSLEIKYGKPVKLDALDDSLEWQAHRSMFKRLVK</sequence>
<reference evidence="4 5" key="1">
    <citation type="journal article" date="2016" name="Nat. Commun.">
        <title>Thousands of microbial genomes shed light on interconnected biogeochemical processes in an aquifer system.</title>
        <authorList>
            <person name="Anantharaman K."/>
            <person name="Brown C.T."/>
            <person name="Hug L.A."/>
            <person name="Sharon I."/>
            <person name="Castelle C.J."/>
            <person name="Probst A.J."/>
            <person name="Thomas B.C."/>
            <person name="Singh A."/>
            <person name="Wilkins M.J."/>
            <person name="Karaoz U."/>
            <person name="Brodie E.L."/>
            <person name="Williams K.H."/>
            <person name="Hubbard S.S."/>
            <person name="Banfield J.F."/>
        </authorList>
    </citation>
    <scope>NUCLEOTIDE SEQUENCE [LARGE SCALE GENOMIC DNA]</scope>
</reference>
<dbReference type="SUPFAM" id="SSF52317">
    <property type="entry name" value="Class I glutamine amidotransferase-like"/>
    <property type="match status" value="1"/>
</dbReference>
<dbReference type="InterPro" id="IPR029062">
    <property type="entry name" value="Class_I_gatase-like"/>
</dbReference>
<evidence type="ECO:0000256" key="2">
    <source>
        <dbReference type="HAMAP-Rule" id="MF_02213"/>
    </source>
</evidence>
<dbReference type="PANTHER" id="PTHR21343:SF9">
    <property type="entry name" value="LIPID II ISOGLUTAMINYL SYNTHASE (GLUTAMINE-HYDROLYZING) SUBUNIT GATD"/>
    <property type="match status" value="1"/>
</dbReference>
<comment type="pathway">
    <text evidence="2">Cell wall biogenesis; peptidoglycan biosynthesis.</text>
</comment>
<dbReference type="InterPro" id="IPR043702">
    <property type="entry name" value="Lipid_II_synth_GatD"/>
</dbReference>
<dbReference type="Proteomes" id="UP000178448">
    <property type="component" value="Unassembled WGS sequence"/>
</dbReference>
<proteinExistence type="inferred from homology"/>
<dbReference type="Pfam" id="PF07685">
    <property type="entry name" value="GATase_3"/>
    <property type="match status" value="1"/>
</dbReference>
<comment type="subunit">
    <text evidence="2">Forms a heterodimer with MurT.</text>
</comment>
<gene>
    <name evidence="2" type="primary">gatD</name>
    <name evidence="4" type="ORF">A2Z33_04580</name>
</gene>
<evidence type="ECO:0000259" key="3">
    <source>
        <dbReference type="Pfam" id="PF07685"/>
    </source>
</evidence>
<dbReference type="InterPro" id="IPR011698">
    <property type="entry name" value="GATase_3"/>
</dbReference>
<dbReference type="PANTHER" id="PTHR21343">
    <property type="entry name" value="DETHIOBIOTIN SYNTHETASE"/>
    <property type="match status" value="1"/>
</dbReference>
<dbReference type="UniPathway" id="UPA00219"/>
<dbReference type="GO" id="GO:0071555">
    <property type="term" value="P:cell wall organization"/>
    <property type="evidence" value="ECO:0007669"/>
    <property type="project" value="UniProtKB-KW"/>
</dbReference>
<dbReference type="EC" id="3.5.1.2" evidence="2"/>
<dbReference type="EC" id="6.3.5.13" evidence="2"/>
<dbReference type="GO" id="GO:0004359">
    <property type="term" value="F:glutaminase activity"/>
    <property type="evidence" value="ECO:0007669"/>
    <property type="project" value="UniProtKB-UniRule"/>
</dbReference>
<evidence type="ECO:0000256" key="1">
    <source>
        <dbReference type="ARBA" id="ARBA00022962"/>
    </source>
</evidence>